<dbReference type="EMBL" id="CACRYJ010000066">
    <property type="protein sequence ID" value="VZO39911.1"/>
    <property type="molecule type" value="Genomic_DNA"/>
</dbReference>
<keyword evidence="3" id="KW-1185">Reference proteome</keyword>
<evidence type="ECO:0000313" key="2">
    <source>
        <dbReference type="EMBL" id="VZO39911.1"/>
    </source>
</evidence>
<evidence type="ECO:0000313" key="3">
    <source>
        <dbReference type="Proteomes" id="UP000419743"/>
    </source>
</evidence>
<organism evidence="2 3">
    <name type="scientific">Occultella aeris</name>
    <dbReference type="NCBI Taxonomy" id="2761496"/>
    <lineage>
        <taxon>Bacteria</taxon>
        <taxon>Bacillati</taxon>
        <taxon>Actinomycetota</taxon>
        <taxon>Actinomycetes</taxon>
        <taxon>Micrococcales</taxon>
        <taxon>Ruaniaceae</taxon>
        <taxon>Occultella</taxon>
    </lineage>
</organism>
<evidence type="ECO:0008006" key="4">
    <source>
        <dbReference type="Google" id="ProtNLM"/>
    </source>
</evidence>
<proteinExistence type="predicted"/>
<dbReference type="Proteomes" id="UP000419743">
    <property type="component" value="Unassembled WGS sequence"/>
</dbReference>
<feature type="region of interest" description="Disordered" evidence="1">
    <location>
        <begin position="50"/>
        <end position="79"/>
    </location>
</feature>
<comment type="caution">
    <text evidence="2">The sequence shown here is derived from an EMBL/GenBank/DDBJ whole genome shotgun (WGS) entry which is preliminary data.</text>
</comment>
<gene>
    <name evidence="2" type="ORF">HALOF300_04609</name>
</gene>
<feature type="compositionally biased region" description="Low complexity" evidence="1">
    <location>
        <begin position="56"/>
        <end position="71"/>
    </location>
</feature>
<reference evidence="2 3" key="1">
    <citation type="submission" date="2019-11" db="EMBL/GenBank/DDBJ databases">
        <authorList>
            <person name="Criscuolo A."/>
        </authorList>
    </citation>
    <scope>NUCLEOTIDE SEQUENCE [LARGE SCALE GENOMIC DNA]</scope>
    <source>
        <strain evidence="2">CIP111667</strain>
    </source>
</reference>
<accession>A0A7M4DR17</accession>
<dbReference type="AlphaFoldDB" id="A0A7M4DR17"/>
<evidence type="ECO:0000256" key="1">
    <source>
        <dbReference type="SAM" id="MobiDB-lite"/>
    </source>
</evidence>
<protein>
    <recommendedName>
        <fullName evidence="4">META domain-containing protein</fullName>
    </recommendedName>
</protein>
<name>A0A7M4DR17_9MICO</name>
<sequence>MTIGHRSGHALAVGGRRDTLEGMTSSVRHALVAAAVSLGLALVAGCGGAGGEDPGDGAQPSDSTGTTGDPTDTPPGDPVDLIDLWRVSGAEGEESDTWLRLEAGQFQLWRDCGMLMGEWAASSTLFLASISSWSGSCSVDDPEGADDAEDATIPAVPWLDLVTEYRSAASGWDLLDADGAVVATLSIDGAPEPIDTAASSYAEPPEVTDEVRAWLAAPAPLPDGVTPASEDDLVGRWIPIDTVPTDPHVEFAADGTWTGSDGCNGGGGRWVIDPDGLVLTTSGPQTLIGCEGAPVPSWVAMTRTAALDGAVLSLFDRDGELLGELAAG</sequence>